<gene>
    <name evidence="1" type="ORF">CDO81_23320</name>
</gene>
<organism evidence="1 2">
    <name type="scientific">Roseateles puraquae</name>
    <dbReference type="NCBI Taxonomy" id="431059"/>
    <lineage>
        <taxon>Bacteria</taxon>
        <taxon>Pseudomonadati</taxon>
        <taxon>Pseudomonadota</taxon>
        <taxon>Betaproteobacteria</taxon>
        <taxon>Burkholderiales</taxon>
        <taxon>Sphaerotilaceae</taxon>
        <taxon>Roseateles</taxon>
    </lineage>
</organism>
<reference evidence="1 2" key="1">
    <citation type="journal article" date="2007" name="Int. J. Syst. Evol. Microbiol.">
        <title>Description of Pelomonas aquatica sp. nov. and Pelomonas puraquae sp. nov., isolated from industrial and haemodialysis water.</title>
        <authorList>
            <person name="Gomila M."/>
            <person name="Bowien B."/>
            <person name="Falsen E."/>
            <person name="Moore E.R."/>
            <person name="Lalucat J."/>
        </authorList>
    </citation>
    <scope>NUCLEOTIDE SEQUENCE [LARGE SCALE GENOMIC DNA]</scope>
    <source>
        <strain evidence="1 2">CCUG 52769</strain>
    </source>
</reference>
<keyword evidence="2" id="KW-1185">Reference proteome</keyword>
<accession>A0A254N052</accession>
<proteinExistence type="predicted"/>
<name>A0A254N052_9BURK</name>
<evidence type="ECO:0000313" key="1">
    <source>
        <dbReference type="EMBL" id="OWR01701.1"/>
    </source>
</evidence>
<sequence>MKAETGMGERVLALVSQPPEPGCVPSARPADAAARAIDAAATKAALAAGTLALPPGPLGWATIAPEMLAVWHIQRQLVADIAALYGRSADLGPAQMLWCLFRHTAAQALRDLSVRVGERVIVRPAAQALLQRVAGAVGLHLGQQAASRMLSRWVPVVGAAGVGAYAWWDTRQVGRAALLLFEREQVIDNPV</sequence>
<dbReference type="AlphaFoldDB" id="A0A254N052"/>
<dbReference type="RefSeq" id="WP_088485656.1">
    <property type="nucleotide sequence ID" value="NZ_NISI01000013.1"/>
</dbReference>
<evidence type="ECO:0000313" key="2">
    <source>
        <dbReference type="Proteomes" id="UP000197446"/>
    </source>
</evidence>
<protein>
    <submittedName>
        <fullName evidence="1">Uncharacterized protein</fullName>
    </submittedName>
</protein>
<dbReference type="OrthoDB" id="9810078at2"/>
<dbReference type="EMBL" id="NISI01000013">
    <property type="protein sequence ID" value="OWR01701.1"/>
    <property type="molecule type" value="Genomic_DNA"/>
</dbReference>
<comment type="caution">
    <text evidence="1">The sequence shown here is derived from an EMBL/GenBank/DDBJ whole genome shotgun (WGS) entry which is preliminary data.</text>
</comment>
<dbReference type="Proteomes" id="UP000197446">
    <property type="component" value="Unassembled WGS sequence"/>
</dbReference>